<evidence type="ECO:0000313" key="2">
    <source>
        <dbReference type="Proteomes" id="UP000199662"/>
    </source>
</evidence>
<organism evidence="1 2">
    <name type="scientific">Propionispira arboris</name>
    <dbReference type="NCBI Taxonomy" id="84035"/>
    <lineage>
        <taxon>Bacteria</taxon>
        <taxon>Bacillati</taxon>
        <taxon>Bacillota</taxon>
        <taxon>Negativicutes</taxon>
        <taxon>Selenomonadales</taxon>
        <taxon>Selenomonadaceae</taxon>
        <taxon>Propionispira</taxon>
    </lineage>
</organism>
<accession>A0A1H7BGZ3</accession>
<name>A0A1H7BGZ3_9FIRM</name>
<dbReference type="AlphaFoldDB" id="A0A1H7BGZ3"/>
<evidence type="ECO:0000313" key="1">
    <source>
        <dbReference type="EMBL" id="SEJ73792.1"/>
    </source>
</evidence>
<gene>
    <name evidence="1" type="ORF">SAMN05660742_11584</name>
</gene>
<reference evidence="1 2" key="1">
    <citation type="submission" date="2016-10" db="EMBL/GenBank/DDBJ databases">
        <authorList>
            <person name="de Groot N.N."/>
        </authorList>
    </citation>
    <scope>NUCLEOTIDE SEQUENCE [LARGE SCALE GENOMIC DNA]</scope>
    <source>
        <strain evidence="1 2">DSM 2179</strain>
    </source>
</reference>
<keyword evidence="2" id="KW-1185">Reference proteome</keyword>
<proteinExistence type="predicted"/>
<sequence>MVDLEPCMVIVKNVPSFVCIQCGHISYSDVVAKRLAALVETVKDSAVSVLVIDYLKQVA</sequence>
<protein>
    <recommendedName>
        <fullName evidence="3">YgiT-type zinc finger domain-containing protein</fullName>
    </recommendedName>
</protein>
<evidence type="ECO:0008006" key="3">
    <source>
        <dbReference type="Google" id="ProtNLM"/>
    </source>
</evidence>
<dbReference type="Proteomes" id="UP000199662">
    <property type="component" value="Unassembled WGS sequence"/>
</dbReference>
<dbReference type="EMBL" id="FNZK01000015">
    <property type="protein sequence ID" value="SEJ73792.1"/>
    <property type="molecule type" value="Genomic_DNA"/>
</dbReference>